<accession>A0A542XUZ3</accession>
<keyword evidence="1" id="KW-1133">Transmembrane helix</keyword>
<dbReference type="RefSeq" id="WP_142116672.1">
    <property type="nucleotide sequence ID" value="NZ_VFOL01000001.1"/>
</dbReference>
<name>A0A542XUZ3_SALAC</name>
<dbReference type="GeneID" id="93773893"/>
<feature type="transmembrane region" description="Helical" evidence="1">
    <location>
        <begin position="38"/>
        <end position="57"/>
    </location>
</feature>
<protein>
    <submittedName>
        <fullName evidence="2">Uncharacterized protein</fullName>
    </submittedName>
</protein>
<evidence type="ECO:0000313" key="3">
    <source>
        <dbReference type="Proteomes" id="UP000315983"/>
    </source>
</evidence>
<gene>
    <name evidence="2" type="ORF">FB564_4773</name>
</gene>
<comment type="caution">
    <text evidence="2">The sequence shown here is derived from an EMBL/GenBank/DDBJ whole genome shotgun (WGS) entry which is preliminary data.</text>
</comment>
<keyword evidence="1" id="KW-0812">Transmembrane</keyword>
<dbReference type="EMBL" id="VFOL01000001">
    <property type="protein sequence ID" value="TQL39513.1"/>
    <property type="molecule type" value="Genomic_DNA"/>
</dbReference>
<proteinExistence type="predicted"/>
<keyword evidence="1" id="KW-0472">Membrane</keyword>
<dbReference type="Proteomes" id="UP000315983">
    <property type="component" value="Unassembled WGS sequence"/>
</dbReference>
<organism evidence="2 3">
    <name type="scientific">Salinispora arenicola</name>
    <dbReference type="NCBI Taxonomy" id="168697"/>
    <lineage>
        <taxon>Bacteria</taxon>
        <taxon>Bacillati</taxon>
        <taxon>Actinomycetota</taxon>
        <taxon>Actinomycetes</taxon>
        <taxon>Micromonosporales</taxon>
        <taxon>Micromonosporaceae</taxon>
        <taxon>Salinispora</taxon>
    </lineage>
</organism>
<dbReference type="AlphaFoldDB" id="A0A542XUZ3"/>
<sequence length="84" mass="8727">MTHDYLISRIRTTVPAAVGALLAWLASAAGIVLDGDSSTALTAGVVALAMAGYYALVRVAEARWPWLGVLLGTPTVPKHVAPSR</sequence>
<evidence type="ECO:0000256" key="1">
    <source>
        <dbReference type="SAM" id="Phobius"/>
    </source>
</evidence>
<reference evidence="2 3" key="1">
    <citation type="submission" date="2019-06" db="EMBL/GenBank/DDBJ databases">
        <title>Sequencing the genomes of 1000 actinobacteria strains.</title>
        <authorList>
            <person name="Klenk H.-P."/>
        </authorList>
    </citation>
    <scope>NUCLEOTIDE SEQUENCE [LARGE SCALE GENOMIC DNA]</scope>
    <source>
        <strain evidence="2 3">DSM 44819</strain>
    </source>
</reference>
<evidence type="ECO:0000313" key="2">
    <source>
        <dbReference type="EMBL" id="TQL39513.1"/>
    </source>
</evidence>